<evidence type="ECO:0000313" key="3">
    <source>
        <dbReference type="Proteomes" id="UP000054560"/>
    </source>
</evidence>
<feature type="region of interest" description="Disordered" evidence="1">
    <location>
        <begin position="1"/>
        <end position="66"/>
    </location>
</feature>
<sequence>MELNLEINLKNPRTDTRDGDRKLSLSDECASNSSGECASNSSGEGASSSRGEGLSTLDGISTLWGDLFGDDKAHTALVDDMLTGSKAEGGQSGSKAEGGQSGSKGEEGQSGSKAQDKKKSQSKSLGTNIDSGVFHELKENGPKADPSPNQADPSPNQADPSPNQASQFQSQGRHAYDELTQSSQIDESMKVQTRSPGKKGRVCEMCGESGHIGGVNAFISSEGDRQFPSQRVRIGITKYLQYKPIGSLII</sequence>
<feature type="compositionally biased region" description="Basic and acidic residues" evidence="1">
    <location>
        <begin position="12"/>
        <end position="25"/>
    </location>
</feature>
<feature type="compositionally biased region" description="Low complexity" evidence="1">
    <location>
        <begin position="28"/>
        <end position="49"/>
    </location>
</feature>
<dbReference type="GeneID" id="25903125"/>
<feature type="compositionally biased region" description="Polar residues" evidence="1">
    <location>
        <begin position="147"/>
        <end position="172"/>
    </location>
</feature>
<feature type="compositionally biased region" description="Polar residues" evidence="1">
    <location>
        <begin position="179"/>
        <end position="195"/>
    </location>
</feature>
<name>A0A0L0G843_9EUKA</name>
<dbReference type="Proteomes" id="UP000054560">
    <property type="component" value="Unassembled WGS sequence"/>
</dbReference>
<accession>A0A0L0G843</accession>
<protein>
    <submittedName>
        <fullName evidence="2">Uncharacterized protein</fullName>
    </submittedName>
</protein>
<proteinExistence type="predicted"/>
<feature type="compositionally biased region" description="Basic and acidic residues" evidence="1">
    <location>
        <begin position="133"/>
        <end position="142"/>
    </location>
</feature>
<evidence type="ECO:0000313" key="2">
    <source>
        <dbReference type="EMBL" id="KNC85202.1"/>
    </source>
</evidence>
<dbReference type="EMBL" id="KQ241715">
    <property type="protein sequence ID" value="KNC85202.1"/>
    <property type="molecule type" value="Genomic_DNA"/>
</dbReference>
<dbReference type="RefSeq" id="XP_014159104.1">
    <property type="nucleotide sequence ID" value="XM_014303629.1"/>
</dbReference>
<dbReference type="AlphaFoldDB" id="A0A0L0G843"/>
<gene>
    <name evidence="2" type="ORF">SARC_02621</name>
</gene>
<keyword evidence="3" id="KW-1185">Reference proteome</keyword>
<evidence type="ECO:0000256" key="1">
    <source>
        <dbReference type="SAM" id="MobiDB-lite"/>
    </source>
</evidence>
<reference evidence="2 3" key="1">
    <citation type="submission" date="2011-02" db="EMBL/GenBank/DDBJ databases">
        <title>The Genome Sequence of Sphaeroforma arctica JP610.</title>
        <authorList>
            <consortium name="The Broad Institute Genome Sequencing Platform"/>
            <person name="Russ C."/>
            <person name="Cuomo C."/>
            <person name="Young S.K."/>
            <person name="Zeng Q."/>
            <person name="Gargeya S."/>
            <person name="Alvarado L."/>
            <person name="Berlin A."/>
            <person name="Chapman S.B."/>
            <person name="Chen Z."/>
            <person name="Freedman E."/>
            <person name="Gellesch M."/>
            <person name="Goldberg J."/>
            <person name="Griggs A."/>
            <person name="Gujja S."/>
            <person name="Heilman E."/>
            <person name="Heiman D."/>
            <person name="Howarth C."/>
            <person name="Mehta T."/>
            <person name="Neiman D."/>
            <person name="Pearson M."/>
            <person name="Roberts A."/>
            <person name="Saif S."/>
            <person name="Shea T."/>
            <person name="Shenoy N."/>
            <person name="Sisk P."/>
            <person name="Stolte C."/>
            <person name="Sykes S."/>
            <person name="White J."/>
            <person name="Yandava C."/>
            <person name="Burger G."/>
            <person name="Gray M.W."/>
            <person name="Holland P.W.H."/>
            <person name="King N."/>
            <person name="Lang F.B.F."/>
            <person name="Roger A.J."/>
            <person name="Ruiz-Trillo I."/>
            <person name="Haas B."/>
            <person name="Nusbaum C."/>
            <person name="Birren B."/>
        </authorList>
    </citation>
    <scope>NUCLEOTIDE SEQUENCE [LARGE SCALE GENOMIC DNA]</scope>
    <source>
        <strain evidence="2 3">JP610</strain>
    </source>
</reference>
<organism evidence="2 3">
    <name type="scientific">Sphaeroforma arctica JP610</name>
    <dbReference type="NCBI Taxonomy" id="667725"/>
    <lineage>
        <taxon>Eukaryota</taxon>
        <taxon>Ichthyosporea</taxon>
        <taxon>Ichthyophonida</taxon>
        <taxon>Sphaeroforma</taxon>
    </lineage>
</organism>
<feature type="region of interest" description="Disordered" evidence="1">
    <location>
        <begin position="84"/>
        <end position="199"/>
    </location>
</feature>